<sequence>MARGDCNAMPEGSGVYSGGEGPLCRNNSYTTLRLQAVLVKAMPSQDRMKQQESLYEYRLMSSQGATTGQIAQRPCVPKPTVQGHGDTPKKGICNEGTVERKRQGKFQPFKRLFGKKKSKDSGTVLVEAQLKTSQSTGDVCNEGLSDDQTSKHLRSLNNMGTRAFSHDSIFIPEGPEEDRSSEQAMSQENVTDKVKSLQRQIAHNIKFGQKPRSVSVRKTEDAGGSSEDEELPRNPVKVFAQMETKPSDSGTQPIDLPKHSPLSEAGIGSGEEKQATPVKSLSPKGAFSVEGTIESINLDAVPLSGSRLDNTAAKHKLSIKPKNQRASKKHQRLTLGQQDLVLPELEETKGKKHAEVKSKQEEYKHNQSKEQKRYNDNHRLRGSKEERKRHEEHEKLQESKKQKIQEEQSLMEQQQMLCEEVEYELEKQRQCEIEGQKAHEAEEQHLCEMEEIKLHEEREEQRQYETEAQRMREIEEKRQHEQEVQRQLEAEAQRMHAIEEKRQCEQEERRQLEAEELKLREIEAQKQREIEERKQSEREEQELREIEDKKQCKAEEKRQREAEEQKLREMEELRLQDLERKKKQEEHIAEEQKKKEEKEKQEELKQLDIEEERKHNREEEEKNNVAKREKQEDFKKNLDCQEQERIGEELRWQEMEERQTMPRPFTFKVSSGEKPIQKVNLSPVTLLNQQASPPGTESKSSPKADKGSHSLPSSLYVPHTAIFVTGSQLCDTAVNLNQIKDTACKSLLGLAEDKKARDISPVESVNKTSPEGKPRTRTRSTHESTDNQSSAAILAEWATIRSKILKSAENGKQSEREVRYHGRLSDDYTQKGVTGLHSNLRKTMSANAKFSITPAWQKFTDGSKANETVNTKPVHEIEKESTGAGVLSPDSAVLPPLAAKTKDSGTKDKVVKSVRIVDSTESCVFAKDLPSFLVPSPPHISNKGRSLSESQSPAENQDVANPLKKVEGTDKKGQNINEKPSPFGIKLRRTNYSLRFHNEQQADHKKKKRYSAGDSFEGIPTPLIPFGQERDIPVFSNKRSQPSTPSIRETADNSATNVPQNASQPKLTPTKISIPVLCSESEKLPSKSPLYQKPFLAPKPVLVTPPSSPLPKMDKCSFGGTVAQRTTQEDLAAEQKKEEMKADASQKSRHDEEETKEKRSFFSSINIPWREKTDRKTELIKREKPSLQSSHSLDSSRKTEKGDSLQPLWITLALQKQKGFREQQSTREERKQTKEAKLVEKQSKNSSGVISPTDNKEPSSNQRLQKPPVKEEEKKPDTILSRFERREQLKKSNTLPNSVTVEISDPTCSTPSVKETTKKFPSSDSAQVSTEPAWLALAKRKAKAWSDCPQIIK</sequence>
<feature type="region of interest" description="Disordered" evidence="1">
    <location>
        <begin position="999"/>
        <end position="1067"/>
    </location>
</feature>
<dbReference type="GO" id="GO:2000813">
    <property type="term" value="P:negative regulation of barbed-end actin filament capping"/>
    <property type="evidence" value="ECO:0007669"/>
    <property type="project" value="TreeGrafter"/>
</dbReference>
<feature type="compositionally biased region" description="Polar residues" evidence="1">
    <location>
        <begin position="679"/>
        <end position="699"/>
    </location>
</feature>
<feature type="region of interest" description="Disordered" evidence="1">
    <location>
        <begin position="666"/>
        <end position="712"/>
    </location>
</feature>
<dbReference type="PANTHER" id="PTHR47574">
    <property type="entry name" value="CANCER-RELATED REGULATOR OF ACTIN DYNAMICS"/>
    <property type="match status" value="1"/>
</dbReference>
<evidence type="ECO:0000259" key="2">
    <source>
        <dbReference type="Pfam" id="PF15262"/>
    </source>
</evidence>
<evidence type="ECO:0000313" key="3">
    <source>
        <dbReference type="EMBL" id="RXM28121.1"/>
    </source>
</evidence>
<feature type="region of interest" description="Disordered" evidence="1">
    <location>
        <begin position="756"/>
        <end position="790"/>
    </location>
</feature>
<feature type="region of interest" description="Disordered" evidence="1">
    <location>
        <begin position="171"/>
        <end position="191"/>
    </location>
</feature>
<dbReference type="Proteomes" id="UP000289886">
    <property type="component" value="Unassembled WGS sequence"/>
</dbReference>
<feature type="region of interest" description="Disordered" evidence="1">
    <location>
        <begin position="203"/>
        <end position="284"/>
    </location>
</feature>
<proteinExistence type="predicted"/>
<feature type="compositionally biased region" description="Polar residues" evidence="1">
    <location>
        <begin position="1244"/>
        <end position="1264"/>
    </location>
</feature>
<comment type="caution">
    <text evidence="3">The sequence shown here is derived from an EMBL/GenBank/DDBJ whole genome shotgun (WGS) entry which is preliminary data.</text>
</comment>
<accession>A0A444TYY5</accession>
<feature type="region of interest" description="Disordered" evidence="1">
    <location>
        <begin position="521"/>
        <end position="642"/>
    </location>
</feature>
<dbReference type="InterPro" id="IPR052853">
    <property type="entry name" value="Actin_dynamics_regulator"/>
</dbReference>
<feature type="compositionally biased region" description="Basic and acidic residues" evidence="1">
    <location>
        <begin position="1194"/>
        <end position="1203"/>
    </location>
</feature>
<feature type="compositionally biased region" description="Basic and acidic residues" evidence="1">
    <location>
        <begin position="346"/>
        <end position="406"/>
    </location>
</feature>
<feature type="compositionally biased region" description="Basic and acidic residues" evidence="1">
    <location>
        <begin position="770"/>
        <end position="785"/>
    </location>
</feature>
<evidence type="ECO:0000256" key="1">
    <source>
        <dbReference type="SAM" id="MobiDB-lite"/>
    </source>
</evidence>
<feature type="compositionally biased region" description="Basic and acidic residues" evidence="1">
    <location>
        <begin position="1268"/>
        <end position="1290"/>
    </location>
</feature>
<dbReference type="InterPro" id="IPR028030">
    <property type="entry name" value="DUF4592"/>
</dbReference>
<feature type="compositionally biased region" description="Basic residues" evidence="1">
    <location>
        <begin position="313"/>
        <end position="332"/>
    </location>
</feature>
<feature type="region of interest" description="Disordered" evidence="1">
    <location>
        <begin position="1098"/>
        <end position="1330"/>
    </location>
</feature>
<evidence type="ECO:0000313" key="4">
    <source>
        <dbReference type="Proteomes" id="UP000289886"/>
    </source>
</evidence>
<dbReference type="PANTHER" id="PTHR47574:SF3">
    <property type="entry name" value="CAPPING PROTEIN-INHIBITING REGULATOR OF ACTIN DYNAMICS"/>
    <property type="match status" value="1"/>
</dbReference>
<feature type="compositionally biased region" description="Basic and acidic residues" evidence="1">
    <location>
        <begin position="1133"/>
        <end position="1160"/>
    </location>
</feature>
<feature type="compositionally biased region" description="Basic and acidic residues" evidence="1">
    <location>
        <begin position="1169"/>
        <end position="1185"/>
    </location>
</feature>
<gene>
    <name evidence="3" type="ORF">EOD39_10019</name>
</gene>
<feature type="compositionally biased region" description="Basic and acidic residues" evidence="1">
    <location>
        <begin position="1219"/>
        <end position="1243"/>
    </location>
</feature>
<feature type="region of interest" description="Disordered" evidence="1">
    <location>
        <begin position="78"/>
        <end position="99"/>
    </location>
</feature>
<keyword evidence="4" id="KW-1185">Reference proteome</keyword>
<reference evidence="3 4" key="1">
    <citation type="submission" date="2019-01" db="EMBL/GenBank/DDBJ databases">
        <title>Draft Genome and Complete Hox-Cluster Characterization of the Sterlet Sturgeon (Acipenser ruthenus).</title>
        <authorList>
            <person name="Wei Q."/>
        </authorList>
    </citation>
    <scope>NUCLEOTIDE SEQUENCE [LARGE SCALE GENOMIC DNA]</scope>
    <source>
        <strain evidence="3">WHYD16114868_AA</strain>
        <tissue evidence="3">Blood</tissue>
    </source>
</reference>
<feature type="domain" description="DUF4592" evidence="2">
    <location>
        <begin position="203"/>
        <end position="329"/>
    </location>
</feature>
<feature type="compositionally biased region" description="Polar residues" evidence="1">
    <location>
        <begin position="1291"/>
        <end position="1330"/>
    </location>
</feature>
<feature type="compositionally biased region" description="Polar residues" evidence="1">
    <location>
        <begin position="943"/>
        <end position="959"/>
    </location>
</feature>
<organism evidence="3 4">
    <name type="scientific">Acipenser ruthenus</name>
    <name type="common">Sterlet sturgeon</name>
    <dbReference type="NCBI Taxonomy" id="7906"/>
    <lineage>
        <taxon>Eukaryota</taxon>
        <taxon>Metazoa</taxon>
        <taxon>Chordata</taxon>
        <taxon>Craniata</taxon>
        <taxon>Vertebrata</taxon>
        <taxon>Euteleostomi</taxon>
        <taxon>Actinopterygii</taxon>
        <taxon>Chondrostei</taxon>
        <taxon>Acipenseriformes</taxon>
        <taxon>Acipenseridae</taxon>
        <taxon>Acipenser</taxon>
    </lineage>
</organism>
<dbReference type="Pfam" id="PF15262">
    <property type="entry name" value="DUF4592"/>
    <property type="match status" value="1"/>
</dbReference>
<feature type="region of interest" description="Disordered" evidence="1">
    <location>
        <begin position="454"/>
        <end position="492"/>
    </location>
</feature>
<feature type="compositionally biased region" description="Polar residues" evidence="1">
    <location>
        <begin position="1037"/>
        <end position="1067"/>
    </location>
</feature>
<dbReference type="EMBL" id="SCEB01215709">
    <property type="protein sequence ID" value="RXM28121.1"/>
    <property type="molecule type" value="Genomic_DNA"/>
</dbReference>
<dbReference type="GO" id="GO:0030277">
    <property type="term" value="P:maintenance of gastrointestinal epithelium"/>
    <property type="evidence" value="ECO:0007669"/>
    <property type="project" value="TreeGrafter"/>
</dbReference>
<name>A0A444TYY5_ACIRT</name>
<feature type="compositionally biased region" description="Basic and acidic residues" evidence="1">
    <location>
        <begin position="964"/>
        <end position="973"/>
    </location>
</feature>
<protein>
    <recommendedName>
        <fullName evidence="2">DUF4592 domain-containing protein</fullName>
    </recommendedName>
</protein>
<feature type="region of interest" description="Disordered" evidence="1">
    <location>
        <begin position="934"/>
        <end position="984"/>
    </location>
</feature>
<feature type="region of interest" description="Disordered" evidence="1">
    <location>
        <begin position="312"/>
        <end position="408"/>
    </location>
</feature>